<name>X1FLC5_9ZZZZ</name>
<reference evidence="2" key="1">
    <citation type="journal article" date="2014" name="Front. Microbiol.">
        <title>High frequency of phylogenetically diverse reductive dehalogenase-homologous genes in deep subseafloor sedimentary metagenomes.</title>
        <authorList>
            <person name="Kawai M."/>
            <person name="Futagami T."/>
            <person name="Toyoda A."/>
            <person name="Takaki Y."/>
            <person name="Nishi S."/>
            <person name="Hori S."/>
            <person name="Arai W."/>
            <person name="Tsubouchi T."/>
            <person name="Morono Y."/>
            <person name="Uchiyama I."/>
            <person name="Ito T."/>
            <person name="Fujiyama A."/>
            <person name="Inagaki F."/>
            <person name="Takami H."/>
        </authorList>
    </citation>
    <scope>NUCLEOTIDE SEQUENCE</scope>
    <source>
        <strain evidence="2">Expedition CK06-06</strain>
    </source>
</reference>
<dbReference type="EMBL" id="BARU01011794">
    <property type="protein sequence ID" value="GAH33335.1"/>
    <property type="molecule type" value="Genomic_DNA"/>
</dbReference>
<sequence>MDKIIKQILSESIKVKNKILDDPSLLDQIEKISSIIIEAYKRKKKVILFGNGGSAADAQHVAGELVNKLQLEREALAA</sequence>
<comment type="caution">
    <text evidence="2">The sequence shown here is derived from an EMBL/GenBank/DDBJ whole genome shotgun (WGS) entry which is preliminary data.</text>
</comment>
<dbReference type="GO" id="GO:1901135">
    <property type="term" value="P:carbohydrate derivative metabolic process"/>
    <property type="evidence" value="ECO:0007669"/>
    <property type="project" value="InterPro"/>
</dbReference>
<dbReference type="InterPro" id="IPR046348">
    <property type="entry name" value="SIS_dom_sf"/>
</dbReference>
<protein>
    <recommendedName>
        <fullName evidence="1">SIS domain-containing protein</fullName>
    </recommendedName>
</protein>
<evidence type="ECO:0000259" key="1">
    <source>
        <dbReference type="PROSITE" id="PS51464"/>
    </source>
</evidence>
<dbReference type="PANTHER" id="PTHR30390:SF6">
    <property type="entry name" value="DNAA INITIATOR-ASSOCIATING PROTEIN DIAA"/>
    <property type="match status" value="1"/>
</dbReference>
<organism evidence="2">
    <name type="scientific">marine sediment metagenome</name>
    <dbReference type="NCBI Taxonomy" id="412755"/>
    <lineage>
        <taxon>unclassified sequences</taxon>
        <taxon>metagenomes</taxon>
        <taxon>ecological metagenomes</taxon>
    </lineage>
</organism>
<dbReference type="InterPro" id="IPR050099">
    <property type="entry name" value="SIS_GmhA/DiaA_subfam"/>
</dbReference>
<dbReference type="PROSITE" id="PS51464">
    <property type="entry name" value="SIS"/>
    <property type="match status" value="1"/>
</dbReference>
<feature type="domain" description="SIS" evidence="1">
    <location>
        <begin position="36"/>
        <end position="78"/>
    </location>
</feature>
<proteinExistence type="predicted"/>
<dbReference type="SUPFAM" id="SSF53697">
    <property type="entry name" value="SIS domain"/>
    <property type="match status" value="1"/>
</dbReference>
<dbReference type="PANTHER" id="PTHR30390">
    <property type="entry name" value="SEDOHEPTULOSE 7-PHOSPHATE ISOMERASE / DNAA INITIATOR-ASSOCIATING FACTOR FOR REPLICATION INITIATION"/>
    <property type="match status" value="1"/>
</dbReference>
<dbReference type="Gene3D" id="3.40.50.10490">
    <property type="entry name" value="Glucose-6-phosphate isomerase like protein, domain 1"/>
    <property type="match status" value="1"/>
</dbReference>
<dbReference type="GO" id="GO:0097367">
    <property type="term" value="F:carbohydrate derivative binding"/>
    <property type="evidence" value="ECO:0007669"/>
    <property type="project" value="InterPro"/>
</dbReference>
<gene>
    <name evidence="2" type="ORF">S03H2_22022</name>
</gene>
<evidence type="ECO:0000313" key="2">
    <source>
        <dbReference type="EMBL" id="GAH33335.1"/>
    </source>
</evidence>
<dbReference type="InterPro" id="IPR001347">
    <property type="entry name" value="SIS_dom"/>
</dbReference>
<dbReference type="AlphaFoldDB" id="X1FLC5"/>
<dbReference type="Pfam" id="PF13580">
    <property type="entry name" value="SIS_2"/>
    <property type="match status" value="1"/>
</dbReference>
<feature type="non-terminal residue" evidence="2">
    <location>
        <position position="78"/>
    </location>
</feature>
<accession>X1FLC5</accession>